<dbReference type="HOGENOM" id="CLU_020161_1_0_1"/>
<dbReference type="SMART" id="SM00236">
    <property type="entry name" value="fCBD"/>
    <property type="match status" value="1"/>
</dbReference>
<feature type="region of interest" description="Disordered" evidence="14">
    <location>
        <begin position="62"/>
        <end position="95"/>
    </location>
</feature>
<dbReference type="Proteomes" id="UP000054279">
    <property type="component" value="Unassembled WGS sequence"/>
</dbReference>
<dbReference type="InterPro" id="IPR001000">
    <property type="entry name" value="GH10_dom"/>
</dbReference>
<name>A0A0C9U1U3_SPHS4</name>
<reference evidence="18 19" key="1">
    <citation type="submission" date="2014-06" db="EMBL/GenBank/DDBJ databases">
        <title>Evolutionary Origins and Diversification of the Mycorrhizal Mutualists.</title>
        <authorList>
            <consortium name="DOE Joint Genome Institute"/>
            <consortium name="Mycorrhizal Genomics Consortium"/>
            <person name="Kohler A."/>
            <person name="Kuo A."/>
            <person name="Nagy L.G."/>
            <person name="Floudas D."/>
            <person name="Copeland A."/>
            <person name="Barry K.W."/>
            <person name="Cichocki N."/>
            <person name="Veneault-Fourrey C."/>
            <person name="LaButti K."/>
            <person name="Lindquist E.A."/>
            <person name="Lipzen A."/>
            <person name="Lundell T."/>
            <person name="Morin E."/>
            <person name="Murat C."/>
            <person name="Riley R."/>
            <person name="Ohm R."/>
            <person name="Sun H."/>
            <person name="Tunlid A."/>
            <person name="Henrissat B."/>
            <person name="Grigoriev I.V."/>
            <person name="Hibbett D.S."/>
            <person name="Martin F."/>
        </authorList>
    </citation>
    <scope>NUCLEOTIDE SEQUENCE [LARGE SCALE GENOMIC DNA]</scope>
    <source>
        <strain evidence="18 19">SS14</strain>
    </source>
</reference>
<accession>A0A0C9U1U3</accession>
<sequence length="421" mass="43982">MNRLVQFATIAAFAAPALAQSAEWGQCGGQGWTGPTTCVAGTTCVFSNPYYSQCLPGTAVPTVTPTETPTPTPTSTPTTTAKPSSSSTATGTGGAAPTAVIGAATGPGLNKYAQAAGLKYFGSATDNPELTDQPYIAILSNTNEFGQITPGNSMKWDATEPTQNTFTFSGGDAILNLAKGNGQILRAHNLVWYSQLPSWVTSGSWTNATLTAAMTNHISNVAGHYKGEVYCWDAVNEPFNDDGTFRTDVFYNTIGQSYIATALQAARKADPNAKLYINDYNIEGPGAKSTAMINLVTSLKAQGVPIDGIGVQGHLIVGELPSGIEQNLAAFAALGVEVAITELDIRMTLPSTPALLAQQQKDYQTVVAACKAVSACVGITIWDYTDKYSWVPATFSGQGAACPWDANLGIKAAYNGILAGF</sequence>
<dbReference type="PRINTS" id="PR00134">
    <property type="entry name" value="GLHYDRLASE10"/>
</dbReference>
<dbReference type="Pfam" id="PF00331">
    <property type="entry name" value="Glyco_hydro_10"/>
    <property type="match status" value="1"/>
</dbReference>
<dbReference type="InterPro" id="IPR035971">
    <property type="entry name" value="CBD_sf"/>
</dbReference>
<comment type="subcellular location">
    <subcellularLocation>
        <location evidence="2">Secreted</location>
    </subcellularLocation>
</comment>
<feature type="active site" description="Nucleophile" evidence="12">
    <location>
        <position position="342"/>
    </location>
</feature>
<comment type="catalytic activity">
    <reaction evidence="1 13">
        <text>Endohydrolysis of (1-&gt;4)-beta-D-xylosidic linkages in xylans.</text>
        <dbReference type="EC" id="3.2.1.8"/>
    </reaction>
</comment>
<dbReference type="PROSITE" id="PS00562">
    <property type="entry name" value="CBM1_1"/>
    <property type="match status" value="1"/>
</dbReference>
<dbReference type="PROSITE" id="PS51760">
    <property type="entry name" value="GH10_2"/>
    <property type="match status" value="1"/>
</dbReference>
<dbReference type="GO" id="GO:0005576">
    <property type="term" value="C:extracellular region"/>
    <property type="evidence" value="ECO:0007669"/>
    <property type="project" value="UniProtKB-SubCell"/>
</dbReference>
<keyword evidence="10 13" id="KW-0326">Glycosidase</keyword>
<evidence type="ECO:0000256" key="10">
    <source>
        <dbReference type="ARBA" id="ARBA00023295"/>
    </source>
</evidence>
<comment type="pathway">
    <text evidence="3">Glycan degradation; xylan degradation.</text>
</comment>
<evidence type="ECO:0000259" key="16">
    <source>
        <dbReference type="PROSITE" id="PS51164"/>
    </source>
</evidence>
<evidence type="ECO:0000256" key="4">
    <source>
        <dbReference type="ARBA" id="ARBA00007495"/>
    </source>
</evidence>
<dbReference type="SMART" id="SM00633">
    <property type="entry name" value="Glyco_10"/>
    <property type="match status" value="1"/>
</dbReference>
<evidence type="ECO:0000256" key="12">
    <source>
        <dbReference type="PROSITE-ProRule" id="PRU10061"/>
    </source>
</evidence>
<dbReference type="InterPro" id="IPR017853">
    <property type="entry name" value="GH"/>
</dbReference>
<feature type="compositionally biased region" description="Low complexity" evidence="14">
    <location>
        <begin position="75"/>
        <end position="95"/>
    </location>
</feature>
<evidence type="ECO:0000256" key="5">
    <source>
        <dbReference type="ARBA" id="ARBA00022525"/>
    </source>
</evidence>
<keyword evidence="7 15" id="KW-0732">Signal</keyword>
<dbReference type="EC" id="3.2.1.8" evidence="13"/>
<evidence type="ECO:0000259" key="17">
    <source>
        <dbReference type="PROSITE" id="PS51760"/>
    </source>
</evidence>
<evidence type="ECO:0000256" key="1">
    <source>
        <dbReference type="ARBA" id="ARBA00000681"/>
    </source>
</evidence>
<organism evidence="18 19">
    <name type="scientific">Sphaerobolus stellatus (strain SS14)</name>
    <dbReference type="NCBI Taxonomy" id="990650"/>
    <lineage>
        <taxon>Eukaryota</taxon>
        <taxon>Fungi</taxon>
        <taxon>Dikarya</taxon>
        <taxon>Basidiomycota</taxon>
        <taxon>Agaricomycotina</taxon>
        <taxon>Agaricomycetes</taxon>
        <taxon>Phallomycetidae</taxon>
        <taxon>Geastrales</taxon>
        <taxon>Sphaerobolaceae</taxon>
        <taxon>Sphaerobolus</taxon>
    </lineage>
</organism>
<evidence type="ECO:0000256" key="14">
    <source>
        <dbReference type="SAM" id="MobiDB-lite"/>
    </source>
</evidence>
<keyword evidence="11 13" id="KW-0624">Polysaccharide degradation</keyword>
<evidence type="ECO:0000256" key="7">
    <source>
        <dbReference type="ARBA" id="ARBA00022729"/>
    </source>
</evidence>
<evidence type="ECO:0000256" key="2">
    <source>
        <dbReference type="ARBA" id="ARBA00004613"/>
    </source>
</evidence>
<evidence type="ECO:0000313" key="18">
    <source>
        <dbReference type="EMBL" id="KIJ22992.1"/>
    </source>
</evidence>
<protein>
    <recommendedName>
        <fullName evidence="13">Beta-xylanase</fullName>
        <ecNumber evidence="13">3.2.1.8</ecNumber>
    </recommendedName>
</protein>
<dbReference type="PROSITE" id="PS51164">
    <property type="entry name" value="CBM1_2"/>
    <property type="match status" value="1"/>
</dbReference>
<feature type="signal peptide" evidence="15">
    <location>
        <begin position="1"/>
        <end position="19"/>
    </location>
</feature>
<keyword evidence="5" id="KW-0964">Secreted</keyword>
<dbReference type="SUPFAM" id="SSF51445">
    <property type="entry name" value="(Trans)glycosidases"/>
    <property type="match status" value="1"/>
</dbReference>
<dbReference type="Gene3D" id="3.20.20.80">
    <property type="entry name" value="Glycosidases"/>
    <property type="match status" value="1"/>
</dbReference>
<comment type="similarity">
    <text evidence="4 13">Belongs to the glycosyl hydrolase 10 (cellulase F) family.</text>
</comment>
<evidence type="ECO:0000256" key="15">
    <source>
        <dbReference type="SAM" id="SignalP"/>
    </source>
</evidence>
<gene>
    <name evidence="18" type="ORF">M422DRAFT_62451</name>
</gene>
<dbReference type="PANTHER" id="PTHR31490:SF35">
    <property type="entry name" value="ENDO-1,4-BETA-XYLANASE"/>
    <property type="match status" value="1"/>
</dbReference>
<dbReference type="AlphaFoldDB" id="A0A0C9U1U3"/>
<keyword evidence="8 13" id="KW-0378">Hydrolase</keyword>
<keyword evidence="6" id="KW-0858">Xylan degradation</keyword>
<dbReference type="EMBL" id="KN837846">
    <property type="protein sequence ID" value="KIJ22992.1"/>
    <property type="molecule type" value="Genomic_DNA"/>
</dbReference>
<dbReference type="OrthoDB" id="3055998at2759"/>
<evidence type="ECO:0000256" key="6">
    <source>
        <dbReference type="ARBA" id="ARBA00022651"/>
    </source>
</evidence>
<proteinExistence type="inferred from homology"/>
<dbReference type="InterPro" id="IPR031158">
    <property type="entry name" value="GH10_AS"/>
</dbReference>
<feature type="domain" description="GH10" evidence="17">
    <location>
        <begin position="112"/>
        <end position="420"/>
    </location>
</feature>
<keyword evidence="19" id="KW-1185">Reference proteome</keyword>
<dbReference type="InterPro" id="IPR000254">
    <property type="entry name" value="CBD"/>
</dbReference>
<dbReference type="GO" id="GO:0030248">
    <property type="term" value="F:cellulose binding"/>
    <property type="evidence" value="ECO:0007669"/>
    <property type="project" value="InterPro"/>
</dbReference>
<dbReference type="GO" id="GO:0045493">
    <property type="term" value="P:xylan catabolic process"/>
    <property type="evidence" value="ECO:0007669"/>
    <property type="project" value="UniProtKB-KW"/>
</dbReference>
<feature type="chain" id="PRO_5002220775" description="Beta-xylanase" evidence="15">
    <location>
        <begin position="20"/>
        <end position="421"/>
    </location>
</feature>
<dbReference type="PANTHER" id="PTHR31490">
    <property type="entry name" value="GLYCOSYL HYDROLASE"/>
    <property type="match status" value="1"/>
</dbReference>
<evidence type="ECO:0000256" key="9">
    <source>
        <dbReference type="ARBA" id="ARBA00023277"/>
    </source>
</evidence>
<dbReference type="SUPFAM" id="SSF57180">
    <property type="entry name" value="Cellulose-binding domain"/>
    <property type="match status" value="1"/>
</dbReference>
<evidence type="ECO:0000256" key="13">
    <source>
        <dbReference type="RuleBase" id="RU361174"/>
    </source>
</evidence>
<evidence type="ECO:0000256" key="3">
    <source>
        <dbReference type="ARBA" id="ARBA00004851"/>
    </source>
</evidence>
<evidence type="ECO:0000256" key="11">
    <source>
        <dbReference type="ARBA" id="ARBA00023326"/>
    </source>
</evidence>
<dbReference type="PROSITE" id="PS00591">
    <property type="entry name" value="GH10_1"/>
    <property type="match status" value="1"/>
</dbReference>
<dbReference type="InterPro" id="IPR044846">
    <property type="entry name" value="GH10"/>
</dbReference>
<evidence type="ECO:0000313" key="19">
    <source>
        <dbReference type="Proteomes" id="UP000054279"/>
    </source>
</evidence>
<evidence type="ECO:0000256" key="8">
    <source>
        <dbReference type="ARBA" id="ARBA00022801"/>
    </source>
</evidence>
<dbReference type="Pfam" id="PF00734">
    <property type="entry name" value="CBM_1"/>
    <property type="match status" value="1"/>
</dbReference>
<keyword evidence="9 13" id="KW-0119">Carbohydrate metabolism</keyword>
<feature type="domain" description="CBM1" evidence="16">
    <location>
        <begin position="19"/>
        <end position="55"/>
    </location>
</feature>
<dbReference type="GO" id="GO:0031176">
    <property type="term" value="F:endo-1,4-beta-xylanase activity"/>
    <property type="evidence" value="ECO:0007669"/>
    <property type="project" value="UniProtKB-EC"/>
</dbReference>